<accession>A0A240U1Y8</accession>
<dbReference type="InterPro" id="IPR023137">
    <property type="entry name" value="BrxA_sf"/>
</dbReference>
<evidence type="ECO:0000313" key="2">
    <source>
        <dbReference type="Proteomes" id="UP000194432"/>
    </source>
</evidence>
<keyword evidence="2" id="KW-1185">Reference proteome</keyword>
<evidence type="ECO:0000313" key="1">
    <source>
        <dbReference type="EMBL" id="ART51378.1"/>
    </source>
</evidence>
<sequence length="197" mass="22589">MPIYNAEISAGSLMPLESKRIAALLLTQPDEAAWRHAIEIDNILQKKTPATARRQATLIRKRLTTLDAQGWKLIAERESEVQIQLLLAATIKHSPLLGDFIRTVYALRQRRLEPALAPQDWPDFLAECAHYDPAVAQWTDSTRAKLFQVIVRVLAEAKYLDNARSMRLTPRSLHPDVRRYLGERHETYVLECLERAQ</sequence>
<evidence type="ECO:0008006" key="3">
    <source>
        <dbReference type="Google" id="ProtNLM"/>
    </source>
</evidence>
<organism evidence="1 2">
    <name type="scientific">Acidovorax carolinensis</name>
    <dbReference type="NCBI Taxonomy" id="553814"/>
    <lineage>
        <taxon>Bacteria</taxon>
        <taxon>Pseudomonadati</taxon>
        <taxon>Pseudomonadota</taxon>
        <taxon>Betaproteobacteria</taxon>
        <taxon>Burkholderiales</taxon>
        <taxon>Comamonadaceae</taxon>
        <taxon>Acidovorax</taxon>
    </lineage>
</organism>
<dbReference type="AlphaFoldDB" id="A0A240U1Y8"/>
<proteinExistence type="predicted"/>
<reference evidence="1 2" key="1">
    <citation type="submission" date="2017-05" db="EMBL/GenBank/DDBJ databases">
        <title>Polyphasic characterization of four soil-derived phenanthrene-degrading Acidovorax strains and proposal of Acidovorax phenanthrenivorans sp. nov.</title>
        <authorList>
            <person name="Singleton D.R."/>
            <person name="Lee J."/>
            <person name="Dickey A.N."/>
            <person name="Stroud A."/>
            <person name="Scholl E.H."/>
            <person name="Wright F.A."/>
            <person name="Aitken M.D."/>
        </authorList>
    </citation>
    <scope>NUCLEOTIDE SEQUENCE [LARGE SCALE GENOMIC DNA]</scope>
    <source>
        <strain evidence="1">NA3</strain>
    </source>
</reference>
<dbReference type="RefSeq" id="WP_094097614.1">
    <property type="nucleotide sequence ID" value="NZ_CP021361.1"/>
</dbReference>
<dbReference type="Pfam" id="PF08849">
    <property type="entry name" value="BrxA"/>
    <property type="match status" value="1"/>
</dbReference>
<dbReference type="Gene3D" id="1.10.3540.10">
    <property type="entry name" value="uncharacterized protein from magnetospirillum magneticum domain"/>
    <property type="match status" value="1"/>
</dbReference>
<dbReference type="Proteomes" id="UP000194432">
    <property type="component" value="Chromosome 1"/>
</dbReference>
<name>A0A240U1Y8_9BURK</name>
<dbReference type="KEGG" id="acin:CBP34_06460"/>
<protein>
    <recommendedName>
        <fullName evidence="3">DUF1819 domain-containing protein</fullName>
    </recommendedName>
</protein>
<dbReference type="InterPro" id="IPR014948">
    <property type="entry name" value="BrxA"/>
</dbReference>
<dbReference type="EMBL" id="CP021361">
    <property type="protein sequence ID" value="ART51378.1"/>
    <property type="molecule type" value="Genomic_DNA"/>
</dbReference>
<gene>
    <name evidence="1" type="ORF">CBP34_06460</name>
</gene>